<sequence length="245" mass="27619">MKKYYLIGNHKMNVNYSENINFIKEVNKLHPDSTDIFFAIAPSYTNLICKQLLAKENNVLKIGAQNVSCYTKGAYTGDISANQLADMQMDFVIVGHSERRTYFHDDSNKINLRIKEALKHNLKVVLCIGETFEEFHSKETLKIISKQIDIALDGVDETADIIISYEPIWAIGTGLVASNEHLAPIFEFLQNKLPKCKFLYGGSANPGNIMHLLEIPQITGFLVGNASLSPEKFVSMLNMMELQKK</sequence>
<evidence type="ECO:0000256" key="1">
    <source>
        <dbReference type="ARBA" id="ARBA00007422"/>
    </source>
</evidence>
<dbReference type="CDD" id="cd00311">
    <property type="entry name" value="TIM"/>
    <property type="match status" value="1"/>
</dbReference>
<dbReference type="RefSeq" id="WP_169605100.1">
    <property type="nucleotide sequence ID" value="NZ_CP051481.1"/>
</dbReference>
<evidence type="ECO:0000313" key="4">
    <source>
        <dbReference type="EMBL" id="QJG67049.1"/>
    </source>
</evidence>
<keyword evidence="2 3" id="KW-0413">Isomerase</keyword>
<dbReference type="UniPathway" id="UPA00109">
    <property type="reaction ID" value="UER00189"/>
</dbReference>
<name>A0A858U4P4_9MOLU</name>
<dbReference type="InterPro" id="IPR000652">
    <property type="entry name" value="Triosephosphate_isomerase"/>
</dbReference>
<dbReference type="PROSITE" id="PS51440">
    <property type="entry name" value="TIM_2"/>
    <property type="match status" value="1"/>
</dbReference>
<keyword evidence="5" id="KW-1185">Reference proteome</keyword>
<dbReference type="GO" id="GO:0005829">
    <property type="term" value="C:cytosol"/>
    <property type="evidence" value="ECO:0007669"/>
    <property type="project" value="TreeGrafter"/>
</dbReference>
<comment type="similarity">
    <text evidence="1 3">Belongs to the triosephosphate isomerase family.</text>
</comment>
<accession>A0A858U4P4</accession>
<protein>
    <recommendedName>
        <fullName evidence="3">Triosephosphate isomerase</fullName>
        <ecNumber evidence="3">5.3.1.1</ecNumber>
    </recommendedName>
</protein>
<dbReference type="GO" id="GO:0006096">
    <property type="term" value="P:glycolytic process"/>
    <property type="evidence" value="ECO:0007669"/>
    <property type="project" value="UniProtKB-UniPathway"/>
</dbReference>
<reference evidence="4 5" key="1">
    <citation type="submission" date="2020-04" db="EMBL/GenBank/DDBJ databases">
        <title>Novel Mycoplasma species detected in Phocoena phocoena (harbor porpoise) from the USA.</title>
        <authorList>
            <person name="Volokhov D.V."/>
        </authorList>
    </citation>
    <scope>NUCLEOTIDE SEQUENCE [LARGE SCALE GENOMIC DNA]</scope>
    <source>
        <strain evidence="4 5">Phocoena C-264-GEN</strain>
    </source>
</reference>
<dbReference type="UniPathway" id="UPA00138"/>
<keyword evidence="3" id="KW-0324">Glycolysis</keyword>
<organism evidence="4 5">
    <name type="scientific">Mycoplasma phocoenae</name>
    <dbReference type="NCBI Taxonomy" id="754517"/>
    <lineage>
        <taxon>Bacteria</taxon>
        <taxon>Bacillati</taxon>
        <taxon>Mycoplasmatota</taxon>
        <taxon>Mollicutes</taxon>
        <taxon>Mycoplasmataceae</taxon>
        <taxon>Mycoplasma</taxon>
    </lineage>
</organism>
<comment type="pathway">
    <text evidence="3">Carbohydrate degradation; glycolysis; D-glyceraldehyde 3-phosphate from glycerone phosphate: step 1/1.</text>
</comment>
<dbReference type="GO" id="GO:0046166">
    <property type="term" value="P:glyceraldehyde-3-phosphate biosynthetic process"/>
    <property type="evidence" value="ECO:0007669"/>
    <property type="project" value="TreeGrafter"/>
</dbReference>
<dbReference type="KEGG" id="mphe:HGG69_01815"/>
<comment type="catalytic activity">
    <reaction evidence="3">
        <text>D-glyceraldehyde 3-phosphate = dihydroxyacetone phosphate</text>
        <dbReference type="Rhea" id="RHEA:18585"/>
        <dbReference type="ChEBI" id="CHEBI:57642"/>
        <dbReference type="ChEBI" id="CHEBI:59776"/>
        <dbReference type="EC" id="5.3.1.1"/>
    </reaction>
</comment>
<comment type="pathway">
    <text evidence="3">Carbohydrate biosynthesis; gluconeogenesis.</text>
</comment>
<dbReference type="GO" id="GO:0006094">
    <property type="term" value="P:gluconeogenesis"/>
    <property type="evidence" value="ECO:0007669"/>
    <property type="project" value="UniProtKB-UniPathway"/>
</dbReference>
<dbReference type="PANTHER" id="PTHR21139">
    <property type="entry name" value="TRIOSEPHOSPHATE ISOMERASE"/>
    <property type="match status" value="1"/>
</dbReference>
<dbReference type="InterPro" id="IPR035990">
    <property type="entry name" value="TIM_sf"/>
</dbReference>
<dbReference type="Gene3D" id="3.20.20.70">
    <property type="entry name" value="Aldolase class I"/>
    <property type="match status" value="1"/>
</dbReference>
<dbReference type="Pfam" id="PF00121">
    <property type="entry name" value="TIM"/>
    <property type="match status" value="1"/>
</dbReference>
<comment type="subcellular location">
    <subcellularLocation>
        <location evidence="3">Cytoplasm</location>
    </subcellularLocation>
</comment>
<dbReference type="AlphaFoldDB" id="A0A858U4P4"/>
<comment type="subunit">
    <text evidence="3">Homodimer.</text>
</comment>
<keyword evidence="3" id="KW-0963">Cytoplasm</keyword>
<dbReference type="SUPFAM" id="SSF51351">
    <property type="entry name" value="Triosephosphate isomerase (TIM)"/>
    <property type="match status" value="1"/>
</dbReference>
<dbReference type="PANTHER" id="PTHR21139:SF42">
    <property type="entry name" value="TRIOSEPHOSPHATE ISOMERASE"/>
    <property type="match status" value="1"/>
</dbReference>
<dbReference type="EMBL" id="CP051481">
    <property type="protein sequence ID" value="QJG67049.1"/>
    <property type="molecule type" value="Genomic_DNA"/>
</dbReference>
<proteinExistence type="inferred from homology"/>
<evidence type="ECO:0000313" key="5">
    <source>
        <dbReference type="Proteomes" id="UP000501060"/>
    </source>
</evidence>
<dbReference type="GO" id="GO:0004807">
    <property type="term" value="F:triose-phosphate isomerase activity"/>
    <property type="evidence" value="ECO:0007669"/>
    <property type="project" value="UniProtKB-EC"/>
</dbReference>
<dbReference type="Proteomes" id="UP000501060">
    <property type="component" value="Chromosome"/>
</dbReference>
<evidence type="ECO:0000256" key="3">
    <source>
        <dbReference type="RuleBase" id="RU363013"/>
    </source>
</evidence>
<dbReference type="EC" id="5.3.1.1" evidence="3"/>
<dbReference type="GO" id="GO:0019563">
    <property type="term" value="P:glycerol catabolic process"/>
    <property type="evidence" value="ECO:0007669"/>
    <property type="project" value="TreeGrafter"/>
</dbReference>
<evidence type="ECO:0000256" key="2">
    <source>
        <dbReference type="ARBA" id="ARBA00023235"/>
    </source>
</evidence>
<dbReference type="InterPro" id="IPR013785">
    <property type="entry name" value="Aldolase_TIM"/>
</dbReference>
<keyword evidence="3" id="KW-0312">Gluconeogenesis</keyword>
<gene>
    <name evidence="4" type="ORF">HGG69_01815</name>
</gene>